<dbReference type="EMBL" id="DYUC01000114">
    <property type="protein sequence ID" value="HJG87649.1"/>
    <property type="molecule type" value="Genomic_DNA"/>
</dbReference>
<sequence>MNVTITPTLLHGSVTPPPSTAGRRPAGGIFGGFAAGGSRSAILWLLEGERRWSV</sequence>
<comment type="caution">
    <text evidence="2">The sequence shown here is derived from an EMBL/GenBank/DDBJ whole genome shotgun (WGS) entry which is preliminary data.</text>
</comment>
<reference evidence="2" key="2">
    <citation type="submission" date="2021-09" db="EMBL/GenBank/DDBJ databases">
        <authorList>
            <person name="Gilroy R."/>
        </authorList>
    </citation>
    <scope>NUCLEOTIDE SEQUENCE</scope>
    <source>
        <strain evidence="2">CHK179-5677</strain>
    </source>
</reference>
<evidence type="ECO:0000313" key="2">
    <source>
        <dbReference type="EMBL" id="HJG87649.1"/>
    </source>
</evidence>
<gene>
    <name evidence="2" type="ORF">K8V01_11640</name>
</gene>
<organism evidence="2 3">
    <name type="scientific">Pseudoflavonifractor capillosus</name>
    <dbReference type="NCBI Taxonomy" id="106588"/>
    <lineage>
        <taxon>Bacteria</taxon>
        <taxon>Bacillati</taxon>
        <taxon>Bacillota</taxon>
        <taxon>Clostridia</taxon>
        <taxon>Eubacteriales</taxon>
        <taxon>Oscillospiraceae</taxon>
        <taxon>Pseudoflavonifractor</taxon>
    </lineage>
</organism>
<dbReference type="AlphaFoldDB" id="A0A921MPG0"/>
<evidence type="ECO:0000256" key="1">
    <source>
        <dbReference type="SAM" id="MobiDB-lite"/>
    </source>
</evidence>
<feature type="region of interest" description="Disordered" evidence="1">
    <location>
        <begin position="1"/>
        <end position="26"/>
    </location>
</feature>
<evidence type="ECO:0000313" key="3">
    <source>
        <dbReference type="Proteomes" id="UP000760668"/>
    </source>
</evidence>
<dbReference type="Proteomes" id="UP000760668">
    <property type="component" value="Unassembled WGS sequence"/>
</dbReference>
<dbReference type="RefSeq" id="WP_295369258.1">
    <property type="nucleotide sequence ID" value="NZ_DYUC01000114.1"/>
</dbReference>
<proteinExistence type="predicted"/>
<accession>A0A921MPG0</accession>
<reference evidence="2" key="1">
    <citation type="journal article" date="2021" name="PeerJ">
        <title>Extensive microbial diversity within the chicken gut microbiome revealed by metagenomics and culture.</title>
        <authorList>
            <person name="Gilroy R."/>
            <person name="Ravi A."/>
            <person name="Getino M."/>
            <person name="Pursley I."/>
            <person name="Horton D.L."/>
            <person name="Alikhan N.F."/>
            <person name="Baker D."/>
            <person name="Gharbi K."/>
            <person name="Hall N."/>
            <person name="Watson M."/>
            <person name="Adriaenssens E.M."/>
            <person name="Foster-Nyarko E."/>
            <person name="Jarju S."/>
            <person name="Secka A."/>
            <person name="Antonio M."/>
            <person name="Oren A."/>
            <person name="Chaudhuri R.R."/>
            <person name="La Ragione R."/>
            <person name="Hildebrand F."/>
            <person name="Pallen M.J."/>
        </authorList>
    </citation>
    <scope>NUCLEOTIDE SEQUENCE</scope>
    <source>
        <strain evidence="2">CHK179-5677</strain>
    </source>
</reference>
<name>A0A921MPG0_9FIRM</name>
<protein>
    <submittedName>
        <fullName evidence="2">Uncharacterized protein</fullName>
    </submittedName>
</protein>